<organism evidence="7 8">
    <name type="scientific">Zosterops borbonicus</name>
    <dbReference type="NCBI Taxonomy" id="364589"/>
    <lineage>
        <taxon>Eukaryota</taxon>
        <taxon>Metazoa</taxon>
        <taxon>Chordata</taxon>
        <taxon>Craniata</taxon>
        <taxon>Vertebrata</taxon>
        <taxon>Euteleostomi</taxon>
        <taxon>Archelosauria</taxon>
        <taxon>Archosauria</taxon>
        <taxon>Dinosauria</taxon>
        <taxon>Saurischia</taxon>
        <taxon>Theropoda</taxon>
        <taxon>Coelurosauria</taxon>
        <taxon>Aves</taxon>
        <taxon>Neognathae</taxon>
        <taxon>Neoaves</taxon>
        <taxon>Telluraves</taxon>
        <taxon>Australaves</taxon>
        <taxon>Passeriformes</taxon>
        <taxon>Sylvioidea</taxon>
        <taxon>Zosteropidae</taxon>
        <taxon>Zosterops</taxon>
    </lineage>
</organism>
<comment type="caution">
    <text evidence="7">The sequence shown here is derived from an EMBL/GenBank/DDBJ whole genome shotgun (WGS) entry which is preliminary data.</text>
</comment>
<dbReference type="OrthoDB" id="9396897at2759"/>
<reference evidence="7" key="1">
    <citation type="submission" date="2019-04" db="EMBL/GenBank/DDBJ databases">
        <title>Genome assembly of Zosterops borbonicus 15179.</title>
        <authorList>
            <person name="Leroy T."/>
            <person name="Anselmetti Y."/>
            <person name="Tilak M.-K."/>
            <person name="Nabholz B."/>
        </authorList>
    </citation>
    <scope>NUCLEOTIDE SEQUENCE</scope>
    <source>
        <strain evidence="7">HGM_15179</strain>
        <tissue evidence="7">Muscle</tissue>
    </source>
</reference>
<evidence type="ECO:0000259" key="6">
    <source>
        <dbReference type="Pfam" id="PF08758"/>
    </source>
</evidence>
<dbReference type="Pfam" id="PF08758">
    <property type="entry name" value="Cadherin_pro"/>
    <property type="match status" value="1"/>
</dbReference>
<proteinExistence type="predicted"/>
<accession>A0A8K1GGF9</accession>
<keyword evidence="4" id="KW-0325">Glycoprotein</keyword>
<evidence type="ECO:0000313" key="8">
    <source>
        <dbReference type="Proteomes" id="UP000796761"/>
    </source>
</evidence>
<keyword evidence="8" id="KW-1185">Reference proteome</keyword>
<evidence type="ECO:0000256" key="5">
    <source>
        <dbReference type="SAM" id="SignalP"/>
    </source>
</evidence>
<dbReference type="GO" id="GO:0007155">
    <property type="term" value="P:cell adhesion"/>
    <property type="evidence" value="ECO:0007669"/>
    <property type="project" value="UniProtKB-KW"/>
</dbReference>
<dbReference type="GO" id="GO:0005886">
    <property type="term" value="C:plasma membrane"/>
    <property type="evidence" value="ECO:0007669"/>
    <property type="project" value="UniProtKB-SubCell"/>
</dbReference>
<dbReference type="AlphaFoldDB" id="A0A8K1GGF9"/>
<keyword evidence="3" id="KW-0130">Cell adhesion</keyword>
<keyword evidence="2" id="KW-1003">Cell membrane</keyword>
<feature type="domain" description="Cadherin prodomain" evidence="6">
    <location>
        <begin position="33"/>
        <end position="59"/>
    </location>
</feature>
<sequence length="87" mass="9791">MRAGPRRRLLLLLLLPVWGSAAAHNGDLTVRPTCKPGFSEQDYTAFISQNIMEGQKLLKDLGMVVKFLHTIRKFGCSMVWDELCGNK</sequence>
<name>A0A8K1GGF9_9PASS</name>
<dbReference type="EMBL" id="SWJQ01000257">
    <property type="protein sequence ID" value="TRZ17603.1"/>
    <property type="molecule type" value="Genomic_DNA"/>
</dbReference>
<dbReference type="InterPro" id="IPR014868">
    <property type="entry name" value="Cadherin_pro_dom"/>
</dbReference>
<keyword evidence="5" id="KW-0732">Signal</keyword>
<evidence type="ECO:0000256" key="3">
    <source>
        <dbReference type="ARBA" id="ARBA00022889"/>
    </source>
</evidence>
<dbReference type="Proteomes" id="UP000796761">
    <property type="component" value="Unassembled WGS sequence"/>
</dbReference>
<evidence type="ECO:0000256" key="2">
    <source>
        <dbReference type="ARBA" id="ARBA00022475"/>
    </source>
</evidence>
<gene>
    <name evidence="7" type="ORF">HGM15179_009465</name>
</gene>
<evidence type="ECO:0000256" key="4">
    <source>
        <dbReference type="ARBA" id="ARBA00023180"/>
    </source>
</evidence>
<comment type="subcellular location">
    <subcellularLocation>
        <location evidence="1">Cell membrane</location>
    </subcellularLocation>
</comment>
<feature type="chain" id="PRO_5035436663" description="Cadherin prodomain domain-containing protein" evidence="5">
    <location>
        <begin position="24"/>
        <end position="87"/>
    </location>
</feature>
<evidence type="ECO:0000256" key="1">
    <source>
        <dbReference type="ARBA" id="ARBA00004236"/>
    </source>
</evidence>
<feature type="signal peptide" evidence="5">
    <location>
        <begin position="1"/>
        <end position="23"/>
    </location>
</feature>
<evidence type="ECO:0000313" key="7">
    <source>
        <dbReference type="EMBL" id="TRZ17603.1"/>
    </source>
</evidence>
<protein>
    <recommendedName>
        <fullName evidence="6">Cadherin prodomain domain-containing protein</fullName>
    </recommendedName>
</protein>
<keyword evidence="2" id="KW-0472">Membrane</keyword>